<evidence type="ECO:0000256" key="4">
    <source>
        <dbReference type="SAM" id="MobiDB-lite"/>
    </source>
</evidence>
<feature type="compositionally biased region" description="Low complexity" evidence="4">
    <location>
        <begin position="151"/>
        <end position="163"/>
    </location>
</feature>
<feature type="region of interest" description="Disordered" evidence="4">
    <location>
        <begin position="74"/>
        <end position="183"/>
    </location>
</feature>
<evidence type="ECO:0000256" key="3">
    <source>
        <dbReference type="ARBA" id="ARBA00022840"/>
    </source>
</evidence>
<feature type="compositionally biased region" description="Basic residues" evidence="4">
    <location>
        <begin position="171"/>
        <end position="183"/>
    </location>
</feature>
<organism evidence="5 6">
    <name type="scientific">Streptomyces gougerotii</name>
    <dbReference type="NCBI Taxonomy" id="53448"/>
    <lineage>
        <taxon>Bacteria</taxon>
        <taxon>Bacillati</taxon>
        <taxon>Actinomycetota</taxon>
        <taxon>Actinomycetes</taxon>
        <taxon>Kitasatosporales</taxon>
        <taxon>Streptomycetaceae</taxon>
        <taxon>Streptomyces</taxon>
        <taxon>Streptomyces diastaticus group</taxon>
    </lineage>
</organism>
<dbReference type="InterPro" id="IPR051931">
    <property type="entry name" value="PAK3-like"/>
</dbReference>
<reference evidence="5 6" key="1">
    <citation type="submission" date="2020-02" db="EMBL/GenBank/DDBJ databases">
        <title>Whole genome shotgun sequence of Streptomyces gougerotii NBRC 13043.</title>
        <authorList>
            <person name="Ichikawa N."/>
            <person name="Komaki H."/>
            <person name="Tamura T."/>
        </authorList>
    </citation>
    <scope>NUCLEOTIDE SEQUENCE [LARGE SCALE GENOMIC DNA]</scope>
    <source>
        <strain evidence="5 6">NBRC 13043</strain>
    </source>
</reference>
<keyword evidence="6" id="KW-1185">Reference proteome</keyword>
<dbReference type="PANTHER" id="PTHR45832:SF22">
    <property type="entry name" value="SERINE_THREONINE-PROTEIN KINASE SAMKA-RELATED"/>
    <property type="match status" value="1"/>
</dbReference>
<feature type="compositionally biased region" description="Low complexity" evidence="4">
    <location>
        <begin position="96"/>
        <end position="113"/>
    </location>
</feature>
<proteinExistence type="inferred from homology"/>
<keyword evidence="2" id="KW-0547">Nucleotide-binding</keyword>
<feature type="compositionally biased region" description="Pro residues" evidence="4">
    <location>
        <begin position="129"/>
        <end position="150"/>
    </location>
</feature>
<dbReference type="Proteomes" id="UP000480804">
    <property type="component" value="Unassembled WGS sequence"/>
</dbReference>
<sequence>MPARPLAALLAERPLTPYRAAEVAADVLTALRVLHAHGWVHRNITARTVLVCDDGRVMLTGLAAGAAEEALCGYDPVPAPEEEPEGTDGPEPRAEPVAGPRPALPAPAGTRPLAPEPEDRDALPRVRMPAPPAPGPSPPTAPGRRAPPPGSTRSSAAASARPPGRSPSPRRPPRNPRSGRRAG</sequence>
<dbReference type="Gene3D" id="1.10.510.10">
    <property type="entry name" value="Transferase(Phosphotransferase) domain 1"/>
    <property type="match status" value="1"/>
</dbReference>
<dbReference type="SUPFAM" id="SSF56112">
    <property type="entry name" value="Protein kinase-like (PK-like)"/>
    <property type="match status" value="1"/>
</dbReference>
<evidence type="ECO:0000313" key="5">
    <source>
        <dbReference type="EMBL" id="GFH78561.1"/>
    </source>
</evidence>
<dbReference type="InterPro" id="IPR011009">
    <property type="entry name" value="Kinase-like_dom_sf"/>
</dbReference>
<comment type="similarity">
    <text evidence="1">Belongs to the protein kinase superfamily. STE Ser/Thr protein kinase family. STE20 subfamily.</text>
</comment>
<comment type="caution">
    <text evidence="5">The sequence shown here is derived from an EMBL/GenBank/DDBJ whole genome shotgun (WGS) entry which is preliminary data.</text>
</comment>
<evidence type="ECO:0000256" key="1">
    <source>
        <dbReference type="ARBA" id="ARBA00008874"/>
    </source>
</evidence>
<evidence type="ECO:0008006" key="7">
    <source>
        <dbReference type="Google" id="ProtNLM"/>
    </source>
</evidence>
<keyword evidence="3" id="KW-0067">ATP-binding</keyword>
<evidence type="ECO:0000313" key="6">
    <source>
        <dbReference type="Proteomes" id="UP000480804"/>
    </source>
</evidence>
<name>A0ABQ1D7L7_9ACTN</name>
<dbReference type="PANTHER" id="PTHR45832">
    <property type="entry name" value="SERINE/THREONINE-PROTEIN KINASE SAMKA-RELATED-RELATED"/>
    <property type="match status" value="1"/>
</dbReference>
<dbReference type="EMBL" id="BLLO01000019">
    <property type="protein sequence ID" value="GFH78561.1"/>
    <property type="molecule type" value="Genomic_DNA"/>
</dbReference>
<evidence type="ECO:0000256" key="2">
    <source>
        <dbReference type="ARBA" id="ARBA00022741"/>
    </source>
</evidence>
<gene>
    <name evidence="5" type="ORF">Sgou_32310</name>
</gene>
<protein>
    <recommendedName>
        <fullName evidence="7">Protein kinase domain-containing protein</fullName>
    </recommendedName>
</protein>
<accession>A0ABQ1D7L7</accession>